<dbReference type="STRING" id="1156394.T0QYM5"/>
<dbReference type="InterPro" id="IPR031358">
    <property type="entry name" value="Stealth_CR1"/>
</dbReference>
<dbReference type="Pfam" id="PF11380">
    <property type="entry name" value="Stealth_CR2"/>
    <property type="match status" value="1"/>
</dbReference>
<dbReference type="GO" id="GO:0005794">
    <property type="term" value="C:Golgi apparatus"/>
    <property type="evidence" value="ECO:0007669"/>
    <property type="project" value="TreeGrafter"/>
</dbReference>
<feature type="compositionally biased region" description="Basic and acidic residues" evidence="6">
    <location>
        <begin position="849"/>
        <end position="858"/>
    </location>
</feature>
<evidence type="ECO:0000259" key="9">
    <source>
        <dbReference type="SMART" id="SM00004"/>
    </source>
</evidence>
<dbReference type="OrthoDB" id="263283at2759"/>
<dbReference type="Pfam" id="PF17101">
    <property type="entry name" value="Stealth_CR1"/>
    <property type="match status" value="1"/>
</dbReference>
<dbReference type="InterPro" id="IPR000800">
    <property type="entry name" value="Notch_dom"/>
</dbReference>
<reference evidence="10 11" key="1">
    <citation type="submission" date="2012-04" db="EMBL/GenBank/DDBJ databases">
        <title>The Genome Sequence of Saprolegnia declina VS20.</title>
        <authorList>
            <consortium name="The Broad Institute Genome Sequencing Platform"/>
            <person name="Russ C."/>
            <person name="Nusbaum C."/>
            <person name="Tyler B."/>
            <person name="van West P."/>
            <person name="Dieguez-Uribeondo J."/>
            <person name="de Bruijn I."/>
            <person name="Tripathy S."/>
            <person name="Jiang R."/>
            <person name="Young S.K."/>
            <person name="Zeng Q."/>
            <person name="Gargeya S."/>
            <person name="Fitzgerald M."/>
            <person name="Haas B."/>
            <person name="Abouelleil A."/>
            <person name="Alvarado L."/>
            <person name="Arachchi H.M."/>
            <person name="Berlin A."/>
            <person name="Chapman S.B."/>
            <person name="Goldberg J."/>
            <person name="Griggs A."/>
            <person name="Gujja S."/>
            <person name="Hansen M."/>
            <person name="Howarth C."/>
            <person name="Imamovic A."/>
            <person name="Larimer J."/>
            <person name="McCowen C."/>
            <person name="Montmayeur A."/>
            <person name="Murphy C."/>
            <person name="Neiman D."/>
            <person name="Pearson M."/>
            <person name="Priest M."/>
            <person name="Roberts A."/>
            <person name="Saif S."/>
            <person name="Shea T."/>
            <person name="Sisk P."/>
            <person name="Sykes S."/>
            <person name="Wortman J."/>
            <person name="Nusbaum C."/>
            <person name="Birren B."/>
        </authorList>
    </citation>
    <scope>NUCLEOTIDE SEQUENCE [LARGE SCALE GENOMIC DNA]</scope>
    <source>
        <strain evidence="10 11">VS20</strain>
    </source>
</reference>
<evidence type="ECO:0000256" key="4">
    <source>
        <dbReference type="ARBA" id="ARBA00023157"/>
    </source>
</evidence>
<gene>
    <name evidence="10" type="ORF">SDRG_03386</name>
</gene>
<keyword evidence="4" id="KW-1015">Disulfide bond</keyword>
<protein>
    <recommendedName>
        <fullName evidence="9">LNR domain-containing protein</fullName>
    </recommendedName>
</protein>
<dbReference type="Proteomes" id="UP000030762">
    <property type="component" value="Unassembled WGS sequence"/>
</dbReference>
<dbReference type="GO" id="GO:0016772">
    <property type="term" value="F:transferase activity, transferring phosphorus-containing groups"/>
    <property type="evidence" value="ECO:0007669"/>
    <property type="project" value="InterPro"/>
</dbReference>
<evidence type="ECO:0000256" key="1">
    <source>
        <dbReference type="ARBA" id="ARBA00007583"/>
    </source>
</evidence>
<dbReference type="SMART" id="SM00004">
    <property type="entry name" value="NL"/>
    <property type="match status" value="1"/>
</dbReference>
<name>T0QYM5_SAPDV</name>
<dbReference type="InterPro" id="IPR018247">
    <property type="entry name" value="EF_Hand_1_Ca_BS"/>
</dbReference>
<keyword evidence="5" id="KW-0325">Glycoprotein</keyword>
<keyword evidence="7" id="KW-1133">Transmembrane helix</keyword>
<dbReference type="AlphaFoldDB" id="T0QYM5"/>
<dbReference type="RefSeq" id="XP_008607241.1">
    <property type="nucleotide sequence ID" value="XM_008609019.1"/>
</dbReference>
<dbReference type="OMA" id="CNLVECA"/>
<dbReference type="VEuPathDB" id="FungiDB:SDRG_03386"/>
<dbReference type="Gene3D" id="3.30.300.320">
    <property type="match status" value="1"/>
</dbReference>
<keyword evidence="11" id="KW-1185">Reference proteome</keyword>
<feature type="region of interest" description="Disordered" evidence="6">
    <location>
        <begin position="831"/>
        <end position="880"/>
    </location>
</feature>
<evidence type="ECO:0000313" key="11">
    <source>
        <dbReference type="Proteomes" id="UP000030762"/>
    </source>
</evidence>
<feature type="signal peptide" evidence="8">
    <location>
        <begin position="1"/>
        <end position="17"/>
    </location>
</feature>
<comment type="similarity">
    <text evidence="1">Belongs to the stealth family.</text>
</comment>
<sequence>MALAVAVALLLVSPLFAHDNIGNIDTSGVEYAAYGPIDAVYTWVNGSDPTWQQSKSHWLQRWSGRNATKDSASAENRFRDNDELRYSIRSLETYAPWIRRIFLVTDGQVPTWLDLSHPRITVVPHSDIFPNASHLPSFASPAIESHLDNIPGLAEYFLYFNDEVFLSAPVLPSDFMSPRGTQNLFFAWDAPDCAPGCKHAMLGNDQCHASCNVASCDYDLGDCTCDRAAMPPAMAVSSWNEVCVGDAAYSPDATCAAGCSWSKLGDGVCNPKCNLVECAFDAGDCLPQRLTQLPHANIALDARPKHSAVLLGNPTPVLVLFKTGGIAPATSTGIRRAVVVPRHDAVVVFLADPPPSVLHLRTMANGTSMELATSTYGESMTSGIWFTEKNRTYGALDLSKVNITRGDASADVLIPWFAPTTSKVFISVTKAGDTSTINCRKTSAPGRACTISALGLSVRLNVDDTVNALVCIHAGFEACINFDADVQVWPLQTPAVSVSNGPVLARDCAWYKWCSDSYNSLGSRCTGRDQRRRSVPKFDVIAHCTQLGQKLGTGPDSFKYSSTLVSMMCRMQFGTETPPPTSDNCASRPPLTSQVDYTDTFGDSLRHVNILFNRVFGKPVQARGVPSHMPHFIQKPLLTELKHRWSTEFAATSSHRFREPDDMQFGFSYMHYVLNRRQLHPASTFHEVFNSLIDINHNGAIDAIEMDSIARLLGDWQRPSSELQAVVDACRGNATALTKASLESQCPLLVLHLTQLSPSSVPPAHSIVANPPVVFAMIKDPRSMAALLRDKKLSTAKFICVNDDMSTPVPAVVERLKAFFENRWGVPSSFELADDKGKTRSVQVAPQPKPEDEREDRGPLNPGRNNATLAEGTPTMSHPPVLGSIAPQVSSTAARLAAAGKLRPINTAGRLDTELALLWPAQVAFAMITTLVLCVLLCLKRHISRPLRSR</sequence>
<dbReference type="PROSITE" id="PS00018">
    <property type="entry name" value="EF_HAND_1"/>
    <property type="match status" value="1"/>
</dbReference>
<dbReference type="Pfam" id="PF17103">
    <property type="entry name" value="Stealth_CR4"/>
    <property type="match status" value="1"/>
</dbReference>
<feature type="domain" description="LNR" evidence="9">
    <location>
        <begin position="248"/>
        <end position="286"/>
    </location>
</feature>
<evidence type="ECO:0000256" key="8">
    <source>
        <dbReference type="SAM" id="SignalP"/>
    </source>
</evidence>
<dbReference type="InterPro" id="IPR021520">
    <property type="entry name" value="Stealth_CR2"/>
</dbReference>
<keyword evidence="8" id="KW-0732">Signal</keyword>
<evidence type="ECO:0000256" key="7">
    <source>
        <dbReference type="SAM" id="Phobius"/>
    </source>
</evidence>
<dbReference type="InterPro" id="IPR031356">
    <property type="entry name" value="Stealth_CR4"/>
</dbReference>
<dbReference type="Pfam" id="PF17102">
    <property type="entry name" value="Stealth_CR3"/>
    <property type="match status" value="1"/>
</dbReference>
<keyword evidence="7" id="KW-0812">Transmembrane</keyword>
<dbReference type="InParanoid" id="T0QYM5"/>
<dbReference type="PANTHER" id="PTHR24045">
    <property type="match status" value="1"/>
</dbReference>
<accession>T0QYM5</accession>
<organism evidence="10 11">
    <name type="scientific">Saprolegnia diclina (strain VS20)</name>
    <dbReference type="NCBI Taxonomy" id="1156394"/>
    <lineage>
        <taxon>Eukaryota</taxon>
        <taxon>Sar</taxon>
        <taxon>Stramenopiles</taxon>
        <taxon>Oomycota</taxon>
        <taxon>Saprolegniomycetes</taxon>
        <taxon>Saprolegniales</taxon>
        <taxon>Saprolegniaceae</taxon>
        <taxon>Saprolegnia</taxon>
    </lineage>
</organism>
<dbReference type="eggNOG" id="ENOG502QQMR">
    <property type="taxonomic scope" value="Eukaryota"/>
</dbReference>
<dbReference type="InterPro" id="IPR047141">
    <property type="entry name" value="Stealth"/>
</dbReference>
<evidence type="ECO:0000256" key="5">
    <source>
        <dbReference type="ARBA" id="ARBA00023180"/>
    </source>
</evidence>
<keyword evidence="3" id="KW-0677">Repeat</keyword>
<dbReference type="GeneID" id="19944113"/>
<feature type="chain" id="PRO_5004570262" description="LNR domain-containing protein" evidence="8">
    <location>
        <begin position="18"/>
        <end position="950"/>
    </location>
</feature>
<evidence type="ECO:0000256" key="3">
    <source>
        <dbReference type="ARBA" id="ARBA00022737"/>
    </source>
</evidence>
<dbReference type="Pfam" id="PF00066">
    <property type="entry name" value="Notch"/>
    <property type="match status" value="2"/>
</dbReference>
<evidence type="ECO:0000256" key="2">
    <source>
        <dbReference type="ARBA" id="ARBA00022679"/>
    </source>
</evidence>
<dbReference type="InterPro" id="IPR031357">
    <property type="entry name" value="Stealth_CR3"/>
</dbReference>
<evidence type="ECO:0000313" key="10">
    <source>
        <dbReference type="EMBL" id="EQC39180.1"/>
    </source>
</evidence>
<proteinExistence type="inferred from homology"/>
<keyword evidence="2" id="KW-0808">Transferase</keyword>
<feature type="transmembrane region" description="Helical" evidence="7">
    <location>
        <begin position="917"/>
        <end position="939"/>
    </location>
</feature>
<evidence type="ECO:0000256" key="6">
    <source>
        <dbReference type="SAM" id="MobiDB-lite"/>
    </source>
</evidence>
<keyword evidence="7" id="KW-0472">Membrane</keyword>
<dbReference type="EMBL" id="JH767139">
    <property type="protein sequence ID" value="EQC39180.1"/>
    <property type="molecule type" value="Genomic_DNA"/>
</dbReference>
<dbReference type="PANTHER" id="PTHR24045:SF0">
    <property type="entry name" value="N-ACETYLGLUCOSAMINE-1-PHOSPHOTRANSFERASE SUBUNITS ALPHA_BETA"/>
    <property type="match status" value="1"/>
</dbReference>